<dbReference type="EMBL" id="AP026798">
    <property type="protein sequence ID" value="BDR53163.1"/>
    <property type="molecule type" value="Genomic_DNA"/>
</dbReference>
<keyword evidence="2 5" id="KW-0808">Transferase</keyword>
<dbReference type="SFLD" id="SFLDS00005">
    <property type="entry name" value="Isoprenoid_Synthase_Type_I"/>
    <property type="match status" value="1"/>
</dbReference>
<dbReference type="SUPFAM" id="SSF48576">
    <property type="entry name" value="Terpenoid synthases"/>
    <property type="match status" value="1"/>
</dbReference>
<reference evidence="6 7" key="1">
    <citation type="journal article" date="2023" name="Microbiol. Spectr.">
        <title>Symbiosis of Carpenter Bees with Uncharacterized Lactic Acid Bacteria Showing NAD Auxotrophy.</title>
        <authorList>
            <person name="Kawasaki S."/>
            <person name="Ozawa K."/>
            <person name="Mori T."/>
            <person name="Yamamoto A."/>
            <person name="Ito M."/>
            <person name="Ohkuma M."/>
            <person name="Sakamoto M."/>
            <person name="Matsutani M."/>
        </authorList>
    </citation>
    <scope>NUCLEOTIDE SEQUENCE [LARGE SCALE GENOMIC DNA]</scope>
    <source>
        <strain evidence="6 7">Kim37-2</strain>
    </source>
</reference>
<comment type="cofactor">
    <cofactor evidence="1">
        <name>Mg(2+)</name>
        <dbReference type="ChEBI" id="CHEBI:18420"/>
    </cofactor>
</comment>
<dbReference type="InterPro" id="IPR033749">
    <property type="entry name" value="Polyprenyl_synt_CS"/>
</dbReference>
<keyword evidence="4" id="KW-0460">Magnesium</keyword>
<dbReference type="Gene3D" id="1.10.600.10">
    <property type="entry name" value="Farnesyl Diphosphate Synthase"/>
    <property type="match status" value="1"/>
</dbReference>
<evidence type="ECO:0000313" key="7">
    <source>
        <dbReference type="Proteomes" id="UP001321766"/>
    </source>
</evidence>
<evidence type="ECO:0000256" key="3">
    <source>
        <dbReference type="ARBA" id="ARBA00022723"/>
    </source>
</evidence>
<dbReference type="InterPro" id="IPR000092">
    <property type="entry name" value="Polyprenyl_synt"/>
</dbReference>
<dbReference type="PROSITE" id="PS00444">
    <property type="entry name" value="POLYPRENYL_SYNTHASE_2"/>
    <property type="match status" value="1"/>
</dbReference>
<accession>A0ABN6SD79</accession>
<proteinExistence type="inferred from homology"/>
<evidence type="ECO:0000256" key="2">
    <source>
        <dbReference type="ARBA" id="ARBA00022679"/>
    </source>
</evidence>
<comment type="similarity">
    <text evidence="5">Belongs to the FPP/GGPP synthase family.</text>
</comment>
<dbReference type="PANTHER" id="PTHR11525:SF0">
    <property type="entry name" value="FARNESYL PYROPHOSPHATE SYNTHASE"/>
    <property type="match status" value="1"/>
</dbReference>
<dbReference type="InterPro" id="IPR039702">
    <property type="entry name" value="FPS1-like"/>
</dbReference>
<dbReference type="PANTHER" id="PTHR11525">
    <property type="entry name" value="FARNESYL-PYROPHOSPHATE SYNTHETASE"/>
    <property type="match status" value="1"/>
</dbReference>
<dbReference type="Proteomes" id="UP001321766">
    <property type="component" value="Chromosome"/>
</dbReference>
<sequence length="375" mass="39610">MADEHMVSIIEERMDRLLGEYLDQWSGASAGLPDQLVRAVSQQARASNQGGKRLRAQLLIASYSAACTRSVSSQPPAVPVPDDVLDLACALELFQTAALVHDDIIDAASQRRGQPSAYVALSARLAELSGQPIDDSIEGGQALGILLGDILAAAATATASRACELLPQASSIRQAFLDMEGAVDFGQVLDLAMESMDMNDTQALTAASWQTMVKKTASYTCIAPLELGWLAAGVSANVAHNTALAAGTDLGVAYQLHDDLIDITAQGGSSGKPVGGDIREGKRTWLLAQALNLSCANQRQEIISYYQSAQRDTNAVEAVSRIFADCGALDATRQRIGQLRSSGGRQLQEACQQLGVSQAGAELLDQALVQLLPMD</sequence>
<evidence type="ECO:0000256" key="5">
    <source>
        <dbReference type="RuleBase" id="RU004466"/>
    </source>
</evidence>
<keyword evidence="7" id="KW-1185">Reference proteome</keyword>
<keyword evidence="3" id="KW-0479">Metal-binding</keyword>
<evidence type="ECO:0000313" key="6">
    <source>
        <dbReference type="EMBL" id="BDR53163.1"/>
    </source>
</evidence>
<gene>
    <name evidence="6" type="primary">idsA</name>
    <name evidence="6" type="ORF">KIM372_10700</name>
</gene>
<name>A0ABN6SD79_9BIFI</name>
<dbReference type="PROSITE" id="PS00723">
    <property type="entry name" value="POLYPRENYL_SYNTHASE_1"/>
    <property type="match status" value="1"/>
</dbReference>
<protein>
    <submittedName>
        <fullName evidence="6">Serralysin</fullName>
    </submittedName>
</protein>
<dbReference type="Pfam" id="PF00348">
    <property type="entry name" value="polyprenyl_synt"/>
    <property type="match status" value="1"/>
</dbReference>
<organism evidence="6 7">
    <name type="scientific">Bombiscardovia nodaiensis</name>
    <dbReference type="NCBI Taxonomy" id="2932181"/>
    <lineage>
        <taxon>Bacteria</taxon>
        <taxon>Bacillati</taxon>
        <taxon>Actinomycetota</taxon>
        <taxon>Actinomycetes</taxon>
        <taxon>Bifidobacteriales</taxon>
        <taxon>Bifidobacteriaceae</taxon>
        <taxon>Bombiscardovia</taxon>
    </lineage>
</organism>
<dbReference type="InterPro" id="IPR008949">
    <property type="entry name" value="Isoprenoid_synthase_dom_sf"/>
</dbReference>
<evidence type="ECO:0000256" key="1">
    <source>
        <dbReference type="ARBA" id="ARBA00001946"/>
    </source>
</evidence>
<evidence type="ECO:0000256" key="4">
    <source>
        <dbReference type="ARBA" id="ARBA00022842"/>
    </source>
</evidence>